<proteinExistence type="predicted"/>
<reference evidence="1" key="1">
    <citation type="journal article" date="2023" name="G3 (Bethesda)">
        <title>A reference genome for the long-term kleptoplast-retaining sea slug Elysia crispata morphotype clarki.</title>
        <authorList>
            <person name="Eastman K.E."/>
            <person name="Pendleton A.L."/>
            <person name="Shaikh M.A."/>
            <person name="Suttiyut T."/>
            <person name="Ogas R."/>
            <person name="Tomko P."/>
            <person name="Gavelis G."/>
            <person name="Widhalm J.R."/>
            <person name="Wisecaver J.H."/>
        </authorList>
    </citation>
    <scope>NUCLEOTIDE SEQUENCE</scope>
    <source>
        <strain evidence="1">ECLA1</strain>
    </source>
</reference>
<name>A0AAE0YSF8_9GAST</name>
<dbReference type="AlphaFoldDB" id="A0AAE0YSF8"/>
<evidence type="ECO:0000313" key="2">
    <source>
        <dbReference type="Proteomes" id="UP001283361"/>
    </source>
</evidence>
<comment type="caution">
    <text evidence="1">The sequence shown here is derived from an EMBL/GenBank/DDBJ whole genome shotgun (WGS) entry which is preliminary data.</text>
</comment>
<dbReference type="EMBL" id="JAWDGP010005530">
    <property type="protein sequence ID" value="KAK3756243.1"/>
    <property type="molecule type" value="Genomic_DNA"/>
</dbReference>
<organism evidence="1 2">
    <name type="scientific">Elysia crispata</name>
    <name type="common">lettuce slug</name>
    <dbReference type="NCBI Taxonomy" id="231223"/>
    <lineage>
        <taxon>Eukaryota</taxon>
        <taxon>Metazoa</taxon>
        <taxon>Spiralia</taxon>
        <taxon>Lophotrochozoa</taxon>
        <taxon>Mollusca</taxon>
        <taxon>Gastropoda</taxon>
        <taxon>Heterobranchia</taxon>
        <taxon>Euthyneura</taxon>
        <taxon>Panpulmonata</taxon>
        <taxon>Sacoglossa</taxon>
        <taxon>Placobranchoidea</taxon>
        <taxon>Plakobranchidae</taxon>
        <taxon>Elysia</taxon>
    </lineage>
</organism>
<evidence type="ECO:0000313" key="1">
    <source>
        <dbReference type="EMBL" id="KAK3756243.1"/>
    </source>
</evidence>
<dbReference type="Proteomes" id="UP001283361">
    <property type="component" value="Unassembled WGS sequence"/>
</dbReference>
<protein>
    <submittedName>
        <fullName evidence="1">Uncharacterized protein</fullName>
    </submittedName>
</protein>
<gene>
    <name evidence="1" type="ORF">RRG08_035304</name>
</gene>
<sequence>MTMSSRAKAMRKSKIRWLKLSAGKKDQSDQRQLLVYYGGLVILFTSYDEGLDTSHVRRASLMLFVTHRSLSNCDRCKTSLIVTTIFKYWGTRRSVSHKPKIEYDLYFTSRICMRAAVFLPAQY</sequence>
<accession>A0AAE0YSF8</accession>
<keyword evidence="2" id="KW-1185">Reference proteome</keyword>